<dbReference type="OrthoDB" id="9801549at2"/>
<sequence>MNKVNIVNSIIEGLKIECEEVYINSNETVVSAVSRIVTEYVRHNFNRFDLNKTTEEGESKRIFKDVGSDICLISLKPTMYSFTQNRYGIVNNIDIPRNKLWRLFSNEINNECFSVCFTGNGTYSKKVNDLICSLWETRKISENYPFLTSYLGSIEIDGITYNICKYIENQTPLEFVWKKCFIGTMKHNLVDVDKFQTKYGTYIKPEDETEEFVRFDWRNPFEKDGVRYKDECIPDDFAGFWVDTTAAKKTVLAVSNIISEFLLKKDYIFVDTCYFINTKGSVVYSEITPDGMRIKKKGKCFDKDLWRIGKEESLIYDTWMGLYDDLANIGGEQ</sequence>
<organism evidence="1 2">
    <name type="scientific">Anaeromicropila populeti</name>
    <dbReference type="NCBI Taxonomy" id="37658"/>
    <lineage>
        <taxon>Bacteria</taxon>
        <taxon>Bacillati</taxon>
        <taxon>Bacillota</taxon>
        <taxon>Clostridia</taxon>
        <taxon>Lachnospirales</taxon>
        <taxon>Lachnospiraceae</taxon>
        <taxon>Anaeromicropila</taxon>
    </lineage>
</organism>
<protein>
    <submittedName>
        <fullName evidence="1">Uncharacterized protein</fullName>
    </submittedName>
</protein>
<dbReference type="Gene3D" id="3.30.470.20">
    <property type="entry name" value="ATP-grasp fold, B domain"/>
    <property type="match status" value="1"/>
</dbReference>
<evidence type="ECO:0000313" key="1">
    <source>
        <dbReference type="EMBL" id="SFR68301.1"/>
    </source>
</evidence>
<reference evidence="1 2" key="1">
    <citation type="submission" date="2016-10" db="EMBL/GenBank/DDBJ databases">
        <authorList>
            <person name="de Groot N.N."/>
        </authorList>
    </citation>
    <scope>NUCLEOTIDE SEQUENCE [LARGE SCALE GENOMIC DNA]</scope>
    <source>
        <strain evidence="1 2">743A</strain>
    </source>
</reference>
<accession>A0A1I6INS2</accession>
<dbReference type="EMBL" id="FOYZ01000003">
    <property type="protein sequence ID" value="SFR68301.1"/>
    <property type="molecule type" value="Genomic_DNA"/>
</dbReference>
<dbReference type="SUPFAM" id="SSF56104">
    <property type="entry name" value="SAICAR synthase-like"/>
    <property type="match status" value="1"/>
</dbReference>
<gene>
    <name evidence="1" type="ORF">SAMN05661086_00947</name>
</gene>
<keyword evidence="2" id="KW-1185">Reference proteome</keyword>
<dbReference type="Gene3D" id="3.30.200.20">
    <property type="entry name" value="Phosphorylase Kinase, domain 1"/>
    <property type="match status" value="1"/>
</dbReference>
<dbReference type="AlphaFoldDB" id="A0A1I6INS2"/>
<proteinExistence type="predicted"/>
<dbReference type="Proteomes" id="UP000199659">
    <property type="component" value="Unassembled WGS sequence"/>
</dbReference>
<name>A0A1I6INS2_9FIRM</name>
<evidence type="ECO:0000313" key="2">
    <source>
        <dbReference type="Proteomes" id="UP000199659"/>
    </source>
</evidence>
<dbReference type="RefSeq" id="WP_092559554.1">
    <property type="nucleotide sequence ID" value="NZ_FOYZ01000003.1"/>
</dbReference>